<evidence type="ECO:0000259" key="8">
    <source>
        <dbReference type="Pfam" id="PF00857"/>
    </source>
</evidence>
<feature type="domain" description="Isochorismatase-like" evidence="8">
    <location>
        <begin position="14"/>
        <end position="224"/>
    </location>
</feature>
<dbReference type="Pfam" id="PF00857">
    <property type="entry name" value="Isochorismatase"/>
    <property type="match status" value="1"/>
</dbReference>
<dbReference type="EC" id="3.5.1.19" evidence="6"/>
<protein>
    <recommendedName>
        <fullName evidence="6">nicotinamidase</fullName>
        <ecNumber evidence="6">3.5.1.19</ecNumber>
    </recommendedName>
    <alternativeName>
        <fullName evidence="7">Nicotinamide deamidase</fullName>
    </alternativeName>
</protein>
<proteinExistence type="inferred from homology"/>
<evidence type="ECO:0000256" key="1">
    <source>
        <dbReference type="ARBA" id="ARBA00006336"/>
    </source>
</evidence>
<dbReference type="GO" id="GO:0019363">
    <property type="term" value="P:pyridine nucleotide biosynthetic process"/>
    <property type="evidence" value="ECO:0007669"/>
    <property type="project" value="UniProtKB-KW"/>
</dbReference>
<organism evidence="9 10">
    <name type="scientific">Prototheca wickerhamii</name>
    <dbReference type="NCBI Taxonomy" id="3111"/>
    <lineage>
        <taxon>Eukaryota</taxon>
        <taxon>Viridiplantae</taxon>
        <taxon>Chlorophyta</taxon>
        <taxon>core chlorophytes</taxon>
        <taxon>Trebouxiophyceae</taxon>
        <taxon>Chlorellales</taxon>
        <taxon>Chlorellaceae</taxon>
        <taxon>Prototheca</taxon>
    </lineage>
</organism>
<keyword evidence="2" id="KW-0662">Pyridine nucleotide biosynthesis</keyword>
<evidence type="ECO:0000313" key="9">
    <source>
        <dbReference type="EMBL" id="KAK2075969.1"/>
    </source>
</evidence>
<evidence type="ECO:0000313" key="10">
    <source>
        <dbReference type="Proteomes" id="UP001255856"/>
    </source>
</evidence>
<comment type="pathway">
    <text evidence="5">Cofactor biosynthesis; nicotinate biosynthesis; nicotinate from nicotinamide: step 1/1.</text>
</comment>
<dbReference type="PANTHER" id="PTHR11080:SF2">
    <property type="entry name" value="LD05707P"/>
    <property type="match status" value="1"/>
</dbReference>
<evidence type="ECO:0000256" key="2">
    <source>
        <dbReference type="ARBA" id="ARBA00022642"/>
    </source>
</evidence>
<comment type="similarity">
    <text evidence="1">Belongs to the isochorismatase family.</text>
</comment>
<dbReference type="Gene3D" id="3.40.50.850">
    <property type="entry name" value="Isochorismatase-like"/>
    <property type="match status" value="1"/>
</dbReference>
<sequence length="258" mass="27133">MAILGHAGSVRADTALIVVDMQADFMDDGPVPVKGAYSLVPLINNLMDPASELGRLFDVVVITQDWHPKDHISFASTWPGKKLLDTVEQCSGPPQAPVCTPVTLFAPHCVAKSAGARLVDGLRVPEGAWRIQKGTYSPSEAYSALYDLQRSHSTGLSQALAAKNVTDVVLVGVATDYCVLHTGLDALEDGFRVLVPVDAVAGVTAPGAAQALGRLRARGATLVRAYSESFSGLPSLTAMLASASSVAARKERALRSEL</sequence>
<keyword evidence="3" id="KW-0479">Metal-binding</keyword>
<keyword evidence="10" id="KW-1185">Reference proteome</keyword>
<reference evidence="9" key="1">
    <citation type="submission" date="2021-01" db="EMBL/GenBank/DDBJ databases">
        <authorList>
            <person name="Eckstrom K.M.E."/>
        </authorList>
    </citation>
    <scope>NUCLEOTIDE SEQUENCE</scope>
    <source>
        <strain evidence="9">UVCC 0001</strain>
    </source>
</reference>
<dbReference type="SUPFAM" id="SSF52499">
    <property type="entry name" value="Isochorismatase-like hydrolases"/>
    <property type="match status" value="1"/>
</dbReference>
<evidence type="ECO:0000256" key="7">
    <source>
        <dbReference type="ARBA" id="ARBA00043224"/>
    </source>
</evidence>
<dbReference type="PANTHER" id="PTHR11080">
    <property type="entry name" value="PYRAZINAMIDASE/NICOTINAMIDASE"/>
    <property type="match status" value="1"/>
</dbReference>
<accession>A0AAD9IF53</accession>
<evidence type="ECO:0000256" key="3">
    <source>
        <dbReference type="ARBA" id="ARBA00022723"/>
    </source>
</evidence>
<name>A0AAD9IF53_PROWI</name>
<dbReference type="AlphaFoldDB" id="A0AAD9IF53"/>
<evidence type="ECO:0000256" key="6">
    <source>
        <dbReference type="ARBA" id="ARBA00039017"/>
    </source>
</evidence>
<dbReference type="InterPro" id="IPR052347">
    <property type="entry name" value="Isochorismatase_Nicotinamidase"/>
</dbReference>
<dbReference type="Proteomes" id="UP001255856">
    <property type="component" value="Unassembled WGS sequence"/>
</dbReference>
<keyword evidence="4" id="KW-0378">Hydrolase</keyword>
<comment type="caution">
    <text evidence="9">The sequence shown here is derived from an EMBL/GenBank/DDBJ whole genome shotgun (WGS) entry which is preliminary data.</text>
</comment>
<dbReference type="GO" id="GO:0046872">
    <property type="term" value="F:metal ion binding"/>
    <property type="evidence" value="ECO:0007669"/>
    <property type="project" value="UniProtKB-KW"/>
</dbReference>
<dbReference type="InterPro" id="IPR000868">
    <property type="entry name" value="Isochorismatase-like_dom"/>
</dbReference>
<dbReference type="InterPro" id="IPR036380">
    <property type="entry name" value="Isochorismatase-like_sf"/>
</dbReference>
<dbReference type="GO" id="GO:0008936">
    <property type="term" value="F:nicotinamidase activity"/>
    <property type="evidence" value="ECO:0007669"/>
    <property type="project" value="UniProtKB-EC"/>
</dbReference>
<dbReference type="EMBL" id="JASFZW010000012">
    <property type="protein sequence ID" value="KAK2075969.1"/>
    <property type="molecule type" value="Genomic_DNA"/>
</dbReference>
<evidence type="ECO:0000256" key="4">
    <source>
        <dbReference type="ARBA" id="ARBA00022801"/>
    </source>
</evidence>
<gene>
    <name evidence="9" type="ORF">QBZ16_001305</name>
</gene>
<evidence type="ECO:0000256" key="5">
    <source>
        <dbReference type="ARBA" id="ARBA00037900"/>
    </source>
</evidence>